<evidence type="ECO:0000256" key="1">
    <source>
        <dbReference type="SAM" id="MobiDB-lite"/>
    </source>
</evidence>
<dbReference type="RefSeq" id="WP_274942568.1">
    <property type="nucleotide sequence ID" value="NZ_JANWOI010000001.1"/>
</dbReference>
<proteinExistence type="predicted"/>
<keyword evidence="4" id="KW-1185">Reference proteome</keyword>
<dbReference type="Proteomes" id="UP001141619">
    <property type="component" value="Unassembled WGS sequence"/>
</dbReference>
<dbReference type="EMBL" id="JANWOI010000001">
    <property type="protein sequence ID" value="MDA5192867.1"/>
    <property type="molecule type" value="Genomic_DNA"/>
</dbReference>
<keyword evidence="2" id="KW-0472">Membrane</keyword>
<reference evidence="3" key="2">
    <citation type="journal article" date="2023" name="Syst. Appl. Microbiol.">
        <title>Govania unica gen. nov., sp. nov., a rare biosphere bacterium that represents a novel family in the class Alphaproteobacteria.</title>
        <authorList>
            <person name="Vandamme P."/>
            <person name="Peeters C."/>
            <person name="Hettiarachchi A."/>
            <person name="Cnockaert M."/>
            <person name="Carlier A."/>
        </authorList>
    </citation>
    <scope>NUCLEOTIDE SEQUENCE</scope>
    <source>
        <strain evidence="3">LMG 31809</strain>
    </source>
</reference>
<feature type="transmembrane region" description="Helical" evidence="2">
    <location>
        <begin position="31"/>
        <end position="50"/>
    </location>
</feature>
<protein>
    <submittedName>
        <fullName evidence="3">Uncharacterized protein</fullName>
    </submittedName>
</protein>
<evidence type="ECO:0000256" key="2">
    <source>
        <dbReference type="SAM" id="Phobius"/>
    </source>
</evidence>
<keyword evidence="2" id="KW-1133">Transmembrane helix</keyword>
<sequence>MSLPPFPRSNPFKSLWASPSNRTADRDINRLRLLGLAALLICIGIAASGLHQQQQALNAADQAQGKPWTTTR</sequence>
<evidence type="ECO:0000313" key="3">
    <source>
        <dbReference type="EMBL" id="MDA5192867.1"/>
    </source>
</evidence>
<gene>
    <name evidence="3" type="ORF">NYP16_02695</name>
</gene>
<reference evidence="3" key="1">
    <citation type="submission" date="2022-08" db="EMBL/GenBank/DDBJ databases">
        <authorList>
            <person name="Vandamme P."/>
            <person name="Hettiarachchi A."/>
            <person name="Peeters C."/>
            <person name="Cnockaert M."/>
            <person name="Carlier A."/>
        </authorList>
    </citation>
    <scope>NUCLEOTIDE SEQUENCE</scope>
    <source>
        <strain evidence="3">LMG 31809</strain>
    </source>
</reference>
<accession>A0A9X3TWA0</accession>
<comment type="caution">
    <text evidence="3">The sequence shown here is derived from an EMBL/GenBank/DDBJ whole genome shotgun (WGS) entry which is preliminary data.</text>
</comment>
<name>A0A9X3TWA0_9PROT</name>
<evidence type="ECO:0000313" key="4">
    <source>
        <dbReference type="Proteomes" id="UP001141619"/>
    </source>
</evidence>
<feature type="region of interest" description="Disordered" evidence="1">
    <location>
        <begin position="1"/>
        <end position="20"/>
    </location>
</feature>
<keyword evidence="2" id="KW-0812">Transmembrane</keyword>
<organism evidence="3 4">
    <name type="scientific">Govanella unica</name>
    <dbReference type="NCBI Taxonomy" id="2975056"/>
    <lineage>
        <taxon>Bacteria</taxon>
        <taxon>Pseudomonadati</taxon>
        <taxon>Pseudomonadota</taxon>
        <taxon>Alphaproteobacteria</taxon>
        <taxon>Emcibacterales</taxon>
        <taxon>Govanellaceae</taxon>
        <taxon>Govanella</taxon>
    </lineage>
</organism>
<dbReference type="AlphaFoldDB" id="A0A9X3TWA0"/>